<dbReference type="EMBL" id="CP076136">
    <property type="protein sequence ID" value="QWG21731.1"/>
    <property type="molecule type" value="Genomic_DNA"/>
</dbReference>
<gene>
    <name evidence="1" type="ORF">KMZ93_17230</name>
</gene>
<dbReference type="Proteomes" id="UP000676951">
    <property type="component" value="Chromosome"/>
</dbReference>
<keyword evidence="2" id="KW-1185">Reference proteome</keyword>
<evidence type="ECO:0000313" key="1">
    <source>
        <dbReference type="EMBL" id="QWG21731.1"/>
    </source>
</evidence>
<name>A0A975NVX6_9BRAD</name>
<sequence>MAAPWLPVRGRACCACDELAAVDASIKTHATVRNRMVLFQAGKFASGLADAKNPEASDAGLSLP</sequence>
<organism evidence="1 2">
    <name type="scientific">Bradyrhizobium sediminis</name>
    <dbReference type="NCBI Taxonomy" id="2840469"/>
    <lineage>
        <taxon>Bacteria</taxon>
        <taxon>Pseudomonadati</taxon>
        <taxon>Pseudomonadota</taxon>
        <taxon>Alphaproteobacteria</taxon>
        <taxon>Hyphomicrobiales</taxon>
        <taxon>Nitrobacteraceae</taxon>
        <taxon>Bradyrhizobium</taxon>
    </lineage>
</organism>
<dbReference type="RefSeq" id="WP_215602451.1">
    <property type="nucleotide sequence ID" value="NZ_CP076136.1"/>
</dbReference>
<reference evidence="1 2" key="1">
    <citation type="submission" date="2021-06" db="EMBL/GenBank/DDBJ databases">
        <title>Bradyrhizobium sp. S2-11-4 Genome sequencing.</title>
        <authorList>
            <person name="Jin L."/>
        </authorList>
    </citation>
    <scope>NUCLEOTIDE SEQUENCE [LARGE SCALE GENOMIC DNA]</scope>
    <source>
        <strain evidence="1 2">S2-11-4</strain>
    </source>
</reference>
<protein>
    <submittedName>
        <fullName evidence="1">Uncharacterized protein</fullName>
    </submittedName>
</protein>
<proteinExistence type="predicted"/>
<accession>A0A975NVX6</accession>
<dbReference type="AlphaFoldDB" id="A0A975NVX6"/>
<evidence type="ECO:0000313" key="2">
    <source>
        <dbReference type="Proteomes" id="UP000676951"/>
    </source>
</evidence>